<evidence type="ECO:0000256" key="1">
    <source>
        <dbReference type="SAM" id="Phobius"/>
    </source>
</evidence>
<evidence type="ECO:0000313" key="3">
    <source>
        <dbReference type="Proteomes" id="UP000225740"/>
    </source>
</evidence>
<sequence>MTPQLVTFASVLLPGHNGEPLPNVRDFGFRTMSPLEMQPTFSMDFPVSSDVLAGQVRSAIKTLGTNTRAVAAGKCIEIAPPKNETRFWSPHLSVQFGDLRDSSTAHTEATVSADTEGQHAHSQLFGRFSPRPEIWTFCMFLYLVMAMILCGGLLIGYVQWSLGASMTGLWLVPLSLGVIGGLHAASLIGQGLSRHQMIELRGQLDQILDLAIPETPAVERPGLSPASQTPTMQVEITS</sequence>
<evidence type="ECO:0000313" key="2">
    <source>
        <dbReference type="EMBL" id="PHQ32851.1"/>
    </source>
</evidence>
<gene>
    <name evidence="2" type="ORF">CEE69_23740</name>
</gene>
<proteinExistence type="predicted"/>
<keyword evidence="3" id="KW-1185">Reference proteome</keyword>
<name>A0A2G1W1J9_9BACT</name>
<comment type="caution">
    <text evidence="2">The sequence shown here is derived from an EMBL/GenBank/DDBJ whole genome shotgun (WGS) entry which is preliminary data.</text>
</comment>
<organism evidence="2 3">
    <name type="scientific">Rhodopirellula bahusiensis</name>
    <dbReference type="NCBI Taxonomy" id="2014065"/>
    <lineage>
        <taxon>Bacteria</taxon>
        <taxon>Pseudomonadati</taxon>
        <taxon>Planctomycetota</taxon>
        <taxon>Planctomycetia</taxon>
        <taxon>Pirellulales</taxon>
        <taxon>Pirellulaceae</taxon>
        <taxon>Rhodopirellula</taxon>
    </lineage>
</organism>
<protein>
    <submittedName>
        <fullName evidence="2">Uncharacterized protein</fullName>
    </submittedName>
</protein>
<dbReference type="OrthoDB" id="264029at2"/>
<reference evidence="2 3" key="1">
    <citation type="submission" date="2017-06" db="EMBL/GenBank/DDBJ databases">
        <title>Description of Rhodopirellula bahusiensis sp. nov.</title>
        <authorList>
            <person name="Kizina J."/>
            <person name="Harder J."/>
        </authorList>
    </citation>
    <scope>NUCLEOTIDE SEQUENCE [LARGE SCALE GENOMIC DNA]</scope>
    <source>
        <strain evidence="2 3">SWK21</strain>
    </source>
</reference>
<feature type="transmembrane region" description="Helical" evidence="1">
    <location>
        <begin position="170"/>
        <end position="192"/>
    </location>
</feature>
<keyword evidence="1" id="KW-0472">Membrane</keyword>
<dbReference type="AlphaFoldDB" id="A0A2G1W1J9"/>
<dbReference type="Proteomes" id="UP000225740">
    <property type="component" value="Unassembled WGS sequence"/>
</dbReference>
<keyword evidence="1" id="KW-0812">Transmembrane</keyword>
<accession>A0A2G1W1J9</accession>
<feature type="transmembrane region" description="Helical" evidence="1">
    <location>
        <begin position="134"/>
        <end position="158"/>
    </location>
</feature>
<keyword evidence="1" id="KW-1133">Transmembrane helix</keyword>
<dbReference type="EMBL" id="NIZW01000022">
    <property type="protein sequence ID" value="PHQ32851.1"/>
    <property type="molecule type" value="Genomic_DNA"/>
</dbReference>